<protein>
    <submittedName>
        <fullName evidence="1">Uncharacterized protein</fullName>
    </submittedName>
</protein>
<evidence type="ECO:0000313" key="1">
    <source>
        <dbReference type="EMBL" id="KAK3767899.1"/>
    </source>
</evidence>
<dbReference type="AlphaFoldDB" id="A0AAE0ZEH6"/>
<dbReference type="EMBL" id="JAWDGP010004098">
    <property type="protein sequence ID" value="KAK3767899.1"/>
    <property type="molecule type" value="Genomic_DNA"/>
</dbReference>
<dbReference type="Proteomes" id="UP001283361">
    <property type="component" value="Unassembled WGS sequence"/>
</dbReference>
<evidence type="ECO:0000313" key="2">
    <source>
        <dbReference type="Proteomes" id="UP001283361"/>
    </source>
</evidence>
<comment type="caution">
    <text evidence="1">The sequence shown here is derived from an EMBL/GenBank/DDBJ whole genome shotgun (WGS) entry which is preliminary data.</text>
</comment>
<name>A0AAE0ZEH6_9GAST</name>
<keyword evidence="2" id="KW-1185">Reference proteome</keyword>
<proteinExistence type="predicted"/>
<organism evidence="1 2">
    <name type="scientific">Elysia crispata</name>
    <name type="common">lettuce slug</name>
    <dbReference type="NCBI Taxonomy" id="231223"/>
    <lineage>
        <taxon>Eukaryota</taxon>
        <taxon>Metazoa</taxon>
        <taxon>Spiralia</taxon>
        <taxon>Lophotrochozoa</taxon>
        <taxon>Mollusca</taxon>
        <taxon>Gastropoda</taxon>
        <taxon>Heterobranchia</taxon>
        <taxon>Euthyneura</taxon>
        <taxon>Panpulmonata</taxon>
        <taxon>Sacoglossa</taxon>
        <taxon>Placobranchoidea</taxon>
        <taxon>Plakobranchidae</taxon>
        <taxon>Elysia</taxon>
    </lineage>
</organism>
<gene>
    <name evidence="1" type="ORF">RRG08_059226</name>
</gene>
<accession>A0AAE0ZEH6</accession>
<sequence>MQMGCITGLDGRGDSGKDIALAVSPSTSPRPLWARTAVNKLVYPSPNMKISFPQRRDFALVSTVNQITHSSGFHSAADCQSPPDLDITGRV</sequence>
<reference evidence="1" key="1">
    <citation type="journal article" date="2023" name="G3 (Bethesda)">
        <title>A reference genome for the long-term kleptoplast-retaining sea slug Elysia crispata morphotype clarki.</title>
        <authorList>
            <person name="Eastman K.E."/>
            <person name="Pendleton A.L."/>
            <person name="Shaikh M.A."/>
            <person name="Suttiyut T."/>
            <person name="Ogas R."/>
            <person name="Tomko P."/>
            <person name="Gavelis G."/>
            <person name="Widhalm J.R."/>
            <person name="Wisecaver J.H."/>
        </authorList>
    </citation>
    <scope>NUCLEOTIDE SEQUENCE</scope>
    <source>
        <strain evidence="1">ECLA1</strain>
    </source>
</reference>